<keyword evidence="1" id="KW-1133">Transmembrane helix</keyword>
<evidence type="ECO:0000313" key="3">
    <source>
        <dbReference type="Proteomes" id="UP001451303"/>
    </source>
</evidence>
<protein>
    <recommendedName>
        <fullName evidence="4">Secreted protein</fullName>
    </recommendedName>
</protein>
<keyword evidence="3" id="KW-1185">Reference proteome</keyword>
<name>A0ABR3DKS2_NEUIN</name>
<dbReference type="EMBL" id="JAVLET010000003">
    <property type="protein sequence ID" value="KAL0472386.1"/>
    <property type="molecule type" value="Genomic_DNA"/>
</dbReference>
<organism evidence="2 3">
    <name type="scientific">Neurospora intermedia</name>
    <dbReference type="NCBI Taxonomy" id="5142"/>
    <lineage>
        <taxon>Eukaryota</taxon>
        <taxon>Fungi</taxon>
        <taxon>Dikarya</taxon>
        <taxon>Ascomycota</taxon>
        <taxon>Pezizomycotina</taxon>
        <taxon>Sordariomycetes</taxon>
        <taxon>Sordariomycetidae</taxon>
        <taxon>Sordariales</taxon>
        <taxon>Sordariaceae</taxon>
        <taxon>Neurospora</taxon>
    </lineage>
</organism>
<dbReference type="Proteomes" id="UP001451303">
    <property type="component" value="Unassembled WGS sequence"/>
</dbReference>
<keyword evidence="1" id="KW-0812">Transmembrane</keyword>
<accession>A0ABR3DKS2</accession>
<sequence length="80" mass="9233">MDRTGWFLFFSYHIWFCGFASVNTKRREYTRVNFEAGRLSYETSVYHAGVQLTAITSRVLNETGNQHIPPLQSVNTSQAQ</sequence>
<feature type="transmembrane region" description="Helical" evidence="1">
    <location>
        <begin position="6"/>
        <end position="24"/>
    </location>
</feature>
<reference evidence="2 3" key="1">
    <citation type="submission" date="2023-09" db="EMBL/GenBank/DDBJ databases">
        <title>Multi-omics analysis of a traditional fermented food reveals byproduct-associated fungal strains for waste-to-food upcycling.</title>
        <authorList>
            <consortium name="Lawrence Berkeley National Laboratory"/>
            <person name="Rekdal V.M."/>
            <person name="Villalobos-Escobedo J.M."/>
            <person name="Rodriguez-Valeron N."/>
            <person name="Garcia M.O."/>
            <person name="Vasquez D.P."/>
            <person name="Damayanti I."/>
            <person name="Sorensen P.M."/>
            <person name="Baidoo E.E."/>
            <person name="De Carvalho A.C."/>
            <person name="Riley R."/>
            <person name="Lipzen A."/>
            <person name="He G."/>
            <person name="Yan M."/>
            <person name="Haridas S."/>
            <person name="Daum C."/>
            <person name="Yoshinaga Y."/>
            <person name="Ng V."/>
            <person name="Grigoriev I.V."/>
            <person name="Munk R."/>
            <person name="Nuraida L."/>
            <person name="Wijaya C.H."/>
            <person name="Morales P.-C."/>
            <person name="Keasling J.D."/>
        </authorList>
    </citation>
    <scope>NUCLEOTIDE SEQUENCE [LARGE SCALE GENOMIC DNA]</scope>
    <source>
        <strain evidence="2 3">FGSC 2613</strain>
    </source>
</reference>
<gene>
    <name evidence="2" type="ORF">QR685DRAFT_234341</name>
</gene>
<comment type="caution">
    <text evidence="2">The sequence shown here is derived from an EMBL/GenBank/DDBJ whole genome shotgun (WGS) entry which is preliminary data.</text>
</comment>
<evidence type="ECO:0000313" key="2">
    <source>
        <dbReference type="EMBL" id="KAL0472386.1"/>
    </source>
</evidence>
<keyword evidence="1" id="KW-0472">Membrane</keyword>
<evidence type="ECO:0008006" key="4">
    <source>
        <dbReference type="Google" id="ProtNLM"/>
    </source>
</evidence>
<evidence type="ECO:0000256" key="1">
    <source>
        <dbReference type="SAM" id="Phobius"/>
    </source>
</evidence>
<proteinExistence type="predicted"/>